<accession>A0ABX8R6J3</accession>
<dbReference type="InterPro" id="IPR050266">
    <property type="entry name" value="AB_hydrolase_sf"/>
</dbReference>
<dbReference type="Gene3D" id="3.40.50.1820">
    <property type="entry name" value="alpha/beta hydrolase"/>
    <property type="match status" value="1"/>
</dbReference>
<keyword evidence="2" id="KW-0378">Hydrolase</keyword>
<dbReference type="PANTHER" id="PTHR43798">
    <property type="entry name" value="MONOACYLGLYCEROL LIPASE"/>
    <property type="match status" value="1"/>
</dbReference>
<dbReference type="EMBL" id="CP059572">
    <property type="protein sequence ID" value="QXJ26141.1"/>
    <property type="molecule type" value="Genomic_DNA"/>
</dbReference>
<dbReference type="Pfam" id="PF00561">
    <property type="entry name" value="Abhydrolase_1"/>
    <property type="match status" value="1"/>
</dbReference>
<feature type="domain" description="AB hydrolase-1" evidence="1">
    <location>
        <begin position="32"/>
        <end position="134"/>
    </location>
</feature>
<dbReference type="PANTHER" id="PTHR43798:SF33">
    <property type="entry name" value="HYDROLASE, PUTATIVE (AFU_ORTHOLOGUE AFUA_2G14860)-RELATED"/>
    <property type="match status" value="1"/>
</dbReference>
<dbReference type="InterPro" id="IPR000073">
    <property type="entry name" value="AB_hydrolase_1"/>
</dbReference>
<keyword evidence="3" id="KW-1185">Reference proteome</keyword>
<protein>
    <submittedName>
        <fullName evidence="2">Alpha/beta hydrolase</fullName>
    </submittedName>
</protein>
<reference evidence="2" key="1">
    <citation type="submission" date="2020-07" db="EMBL/GenBank/DDBJ databases">
        <authorList>
            <person name="Tarantini F.S."/>
            <person name="Hong K.W."/>
            <person name="Chan K.G."/>
        </authorList>
    </citation>
    <scope>NUCLEOTIDE SEQUENCE</scope>
    <source>
        <strain evidence="2">32-07</strain>
    </source>
</reference>
<evidence type="ECO:0000313" key="2">
    <source>
        <dbReference type="EMBL" id="QXJ26141.1"/>
    </source>
</evidence>
<evidence type="ECO:0000259" key="1">
    <source>
        <dbReference type="Pfam" id="PF00561"/>
    </source>
</evidence>
<name>A0ABX8R6J3_9ACTN</name>
<proteinExistence type="predicted"/>
<dbReference type="InterPro" id="IPR029058">
    <property type="entry name" value="AB_hydrolase_fold"/>
</dbReference>
<dbReference type="InterPro" id="IPR000639">
    <property type="entry name" value="Epox_hydrolase-like"/>
</dbReference>
<dbReference type="SUPFAM" id="SSF53474">
    <property type="entry name" value="alpha/beta-Hydrolases"/>
    <property type="match status" value="1"/>
</dbReference>
<dbReference type="GO" id="GO:0016787">
    <property type="term" value="F:hydrolase activity"/>
    <property type="evidence" value="ECO:0007669"/>
    <property type="project" value="UniProtKB-KW"/>
</dbReference>
<evidence type="ECO:0000313" key="3">
    <source>
        <dbReference type="Proteomes" id="UP001049518"/>
    </source>
</evidence>
<gene>
    <name evidence="2" type="ORF">AGRA3207_007752</name>
</gene>
<organism evidence="2 3">
    <name type="scientific">Actinomadura graeca</name>
    <dbReference type="NCBI Taxonomy" id="2750812"/>
    <lineage>
        <taxon>Bacteria</taxon>
        <taxon>Bacillati</taxon>
        <taxon>Actinomycetota</taxon>
        <taxon>Actinomycetes</taxon>
        <taxon>Streptosporangiales</taxon>
        <taxon>Thermomonosporaceae</taxon>
        <taxon>Actinomadura</taxon>
    </lineage>
</organism>
<dbReference type="RefSeq" id="WP_231332369.1">
    <property type="nucleotide sequence ID" value="NZ_CP059572.1"/>
</dbReference>
<sequence>MTTTRHPAGLSVPVADGVRLHVRHLPAAGGRPFLLLHGLMSNARLWDEVAERLADAGHPVYAVDLRGHGESDVPEGGYDTATAVADVAAAVTALGLDGMLVAGHSWGGHIGVRLADEHPSLVEGLALVDGGWFEFAFAFAREFEFDPDAPYDSLEKEFREAMRKSVSAPVSVDQMRGYLRGLHPEWSETAIEARLRDMRAGPDGVLTPRLSEPQCLSIVRSIVNDSPARHLPGVAVPVLLVPALPGTRPWWERHYRDAVDRAERLLCRPTVKWYLGADHHLHADRPGELARDLLGLARGTAPAAG</sequence>
<dbReference type="PRINTS" id="PR00111">
    <property type="entry name" value="ABHYDROLASE"/>
</dbReference>
<dbReference type="Proteomes" id="UP001049518">
    <property type="component" value="Chromosome"/>
</dbReference>
<dbReference type="PRINTS" id="PR00412">
    <property type="entry name" value="EPOXHYDRLASE"/>
</dbReference>